<organism evidence="3 4">
    <name type="scientific">Paenibacillus aurantiacus</name>
    <dbReference type="NCBI Taxonomy" id="1936118"/>
    <lineage>
        <taxon>Bacteria</taxon>
        <taxon>Bacillati</taxon>
        <taxon>Bacillota</taxon>
        <taxon>Bacilli</taxon>
        <taxon>Bacillales</taxon>
        <taxon>Paenibacillaceae</taxon>
        <taxon>Paenibacillus</taxon>
    </lineage>
</organism>
<comment type="caution">
    <text evidence="3">The sequence shown here is derived from an EMBL/GenBank/DDBJ whole genome shotgun (WGS) entry which is preliminary data.</text>
</comment>
<evidence type="ECO:0000256" key="1">
    <source>
        <dbReference type="SAM" id="SignalP"/>
    </source>
</evidence>
<keyword evidence="1" id="KW-0732">Signal</keyword>
<gene>
    <name evidence="3" type="ORF">ACFFSY_23060</name>
</gene>
<name>A0ABV5KUB7_9BACL</name>
<protein>
    <submittedName>
        <fullName evidence="3">Copper amine oxidase N-terminal domain-containing protein</fullName>
    </submittedName>
</protein>
<dbReference type="InterPro" id="IPR012854">
    <property type="entry name" value="Cu_amine_oxidase-like_N"/>
</dbReference>
<evidence type="ECO:0000313" key="3">
    <source>
        <dbReference type="EMBL" id="MFB9328825.1"/>
    </source>
</evidence>
<feature type="signal peptide" evidence="1">
    <location>
        <begin position="1"/>
        <end position="18"/>
    </location>
</feature>
<dbReference type="SUPFAM" id="SSF55383">
    <property type="entry name" value="Copper amine oxidase, domain N"/>
    <property type="match status" value="1"/>
</dbReference>
<evidence type="ECO:0000259" key="2">
    <source>
        <dbReference type="Pfam" id="PF07833"/>
    </source>
</evidence>
<feature type="chain" id="PRO_5045100897" evidence="1">
    <location>
        <begin position="19"/>
        <end position="324"/>
    </location>
</feature>
<reference evidence="3 4" key="1">
    <citation type="submission" date="2024-09" db="EMBL/GenBank/DDBJ databases">
        <authorList>
            <person name="Sun Q."/>
            <person name="Mori K."/>
        </authorList>
    </citation>
    <scope>NUCLEOTIDE SEQUENCE [LARGE SCALE GENOMIC DNA]</scope>
    <source>
        <strain evidence="3 4">TISTR 2452</strain>
    </source>
</reference>
<keyword evidence="4" id="KW-1185">Reference proteome</keyword>
<dbReference type="EMBL" id="JBHMDO010000038">
    <property type="protein sequence ID" value="MFB9328825.1"/>
    <property type="molecule type" value="Genomic_DNA"/>
</dbReference>
<dbReference type="Proteomes" id="UP001589747">
    <property type="component" value="Unassembled WGS sequence"/>
</dbReference>
<dbReference type="Pfam" id="PF07833">
    <property type="entry name" value="Cu_amine_oxidN1"/>
    <property type="match status" value="1"/>
</dbReference>
<accession>A0ABV5KUB7</accession>
<dbReference type="RefSeq" id="WP_377498513.1">
    <property type="nucleotide sequence ID" value="NZ_JBHMDO010000038.1"/>
</dbReference>
<evidence type="ECO:0000313" key="4">
    <source>
        <dbReference type="Proteomes" id="UP001589747"/>
    </source>
</evidence>
<dbReference type="Gene3D" id="3.30.457.10">
    <property type="entry name" value="Copper amine oxidase-like, N-terminal domain"/>
    <property type="match status" value="1"/>
</dbReference>
<dbReference type="InterPro" id="IPR036582">
    <property type="entry name" value="Mao_N_sf"/>
</dbReference>
<proteinExistence type="predicted"/>
<sequence length="324" mass="35809">MKRTLFAALLAIAITASAAPLVPAMPVSAASLTSTSVYINGALIPSSELKPMVDKSGVYLPYKPLFARLGYTAAYDAKAKLYVLAKPGTKIVFAAGSRSATVNGKAIKLSAPSRAVGGTVYVPLRFAQETAKVPVVYDREAGLVQFGSTFLADQFFRARFGMTVGELKKRIKTAPSEERQTEEGYIVEYHRLAQPQGREGYYDFTFVDGKLVEMQVAFMEHASDFQASMTAYAKDKSYLDRLYNEGESAADVQWNLDAKEQREYIQTFKDDEFKLIQEAITVGAMNLEAHYANPGYSVQIHLSNANWDEANDPFFVETLTYAKQ</sequence>
<feature type="domain" description="Copper amine oxidase-like N-terminal" evidence="2">
    <location>
        <begin position="39"/>
        <end position="144"/>
    </location>
</feature>